<name>M3BCY8_PSEFD</name>
<proteinExistence type="predicted"/>
<organism evidence="1 2">
    <name type="scientific">Pseudocercospora fijiensis (strain CIRAD86)</name>
    <name type="common">Black leaf streak disease fungus</name>
    <name type="synonym">Mycosphaerella fijiensis</name>
    <dbReference type="NCBI Taxonomy" id="383855"/>
    <lineage>
        <taxon>Eukaryota</taxon>
        <taxon>Fungi</taxon>
        <taxon>Dikarya</taxon>
        <taxon>Ascomycota</taxon>
        <taxon>Pezizomycotina</taxon>
        <taxon>Dothideomycetes</taxon>
        <taxon>Dothideomycetidae</taxon>
        <taxon>Mycosphaerellales</taxon>
        <taxon>Mycosphaerellaceae</taxon>
        <taxon>Pseudocercospora</taxon>
    </lineage>
</organism>
<gene>
    <name evidence="1" type="ORF">MYCFIDRAFT_172711</name>
</gene>
<dbReference type="RefSeq" id="XP_007924099.1">
    <property type="nucleotide sequence ID" value="XM_007925908.1"/>
</dbReference>
<reference evidence="1 2" key="1">
    <citation type="journal article" date="2012" name="PLoS Pathog.">
        <title>Diverse lifestyles and strategies of plant pathogenesis encoded in the genomes of eighteen Dothideomycetes fungi.</title>
        <authorList>
            <person name="Ohm R.A."/>
            <person name="Feau N."/>
            <person name="Henrissat B."/>
            <person name="Schoch C.L."/>
            <person name="Horwitz B.A."/>
            <person name="Barry K.W."/>
            <person name="Condon B.J."/>
            <person name="Copeland A.C."/>
            <person name="Dhillon B."/>
            <person name="Glaser F."/>
            <person name="Hesse C.N."/>
            <person name="Kosti I."/>
            <person name="LaButti K."/>
            <person name="Lindquist E.A."/>
            <person name="Lucas S."/>
            <person name="Salamov A.A."/>
            <person name="Bradshaw R.E."/>
            <person name="Ciuffetti L."/>
            <person name="Hamelin R.C."/>
            <person name="Kema G.H.J."/>
            <person name="Lawrence C."/>
            <person name="Scott J.A."/>
            <person name="Spatafora J.W."/>
            <person name="Turgeon B.G."/>
            <person name="de Wit P.J.G.M."/>
            <person name="Zhong S."/>
            <person name="Goodwin S.B."/>
            <person name="Grigoriev I.V."/>
        </authorList>
    </citation>
    <scope>NUCLEOTIDE SEQUENCE [LARGE SCALE GENOMIC DNA]</scope>
    <source>
        <strain evidence="1 2">CIRAD86</strain>
    </source>
</reference>
<dbReference type="KEGG" id="pfj:MYCFIDRAFT_172711"/>
<dbReference type="Proteomes" id="UP000016932">
    <property type="component" value="Unassembled WGS sequence"/>
</dbReference>
<evidence type="ECO:0000313" key="2">
    <source>
        <dbReference type="Proteomes" id="UP000016932"/>
    </source>
</evidence>
<dbReference type="VEuPathDB" id="FungiDB:MYCFIDRAFT_172711"/>
<dbReference type="EMBL" id="KB446556">
    <property type="protein sequence ID" value="EME87033.1"/>
    <property type="molecule type" value="Genomic_DNA"/>
</dbReference>
<sequence>MILAHRRFSFQSSLLSHKHQAIKIRRPPLCIFPALILVHLDAKGAKHPRAAQATPLATALRAPHPHSMRSHAFSQLSSRTPSVCFLPSDIFIHEQQTVHIPFPLFQTLPKRLGISPPITANPGISFNKTNSPDI</sequence>
<dbReference type="HOGENOM" id="CLU_1897118_0_0_1"/>
<dbReference type="AlphaFoldDB" id="M3BCY8"/>
<protein>
    <submittedName>
        <fullName evidence="1">Uncharacterized protein</fullName>
    </submittedName>
</protein>
<evidence type="ECO:0000313" key="1">
    <source>
        <dbReference type="EMBL" id="EME87033.1"/>
    </source>
</evidence>
<accession>M3BCY8</accession>
<keyword evidence="2" id="KW-1185">Reference proteome</keyword>
<dbReference type="GeneID" id="19332847"/>